<dbReference type="Proteomes" id="UP001501588">
    <property type="component" value="Unassembled WGS sequence"/>
</dbReference>
<dbReference type="RefSeq" id="WP_343893328.1">
    <property type="nucleotide sequence ID" value="NZ_BAAAFZ010000006.1"/>
</dbReference>
<feature type="region of interest" description="Disordered" evidence="1">
    <location>
        <begin position="1"/>
        <end position="28"/>
    </location>
</feature>
<gene>
    <name evidence="2" type="ORF">GCM10009416_02720</name>
</gene>
<reference evidence="3" key="1">
    <citation type="journal article" date="2019" name="Int. J. Syst. Evol. Microbiol.">
        <title>The Global Catalogue of Microorganisms (GCM) 10K type strain sequencing project: providing services to taxonomists for standard genome sequencing and annotation.</title>
        <authorList>
            <consortium name="The Broad Institute Genomics Platform"/>
            <consortium name="The Broad Institute Genome Sequencing Center for Infectious Disease"/>
            <person name="Wu L."/>
            <person name="Ma J."/>
        </authorList>
    </citation>
    <scope>NUCLEOTIDE SEQUENCE [LARGE SCALE GENOMIC DNA]</scope>
    <source>
        <strain evidence="3">JCM 9933</strain>
    </source>
</reference>
<name>A0ABP3PII6_9PROT</name>
<feature type="compositionally biased region" description="Basic and acidic residues" evidence="1">
    <location>
        <begin position="42"/>
        <end position="62"/>
    </location>
</feature>
<evidence type="ECO:0000313" key="2">
    <source>
        <dbReference type="EMBL" id="GAA0568134.1"/>
    </source>
</evidence>
<organism evidence="2 3">
    <name type="scientific">Craurococcus roseus</name>
    <dbReference type="NCBI Taxonomy" id="77585"/>
    <lineage>
        <taxon>Bacteria</taxon>
        <taxon>Pseudomonadati</taxon>
        <taxon>Pseudomonadota</taxon>
        <taxon>Alphaproteobacteria</taxon>
        <taxon>Acetobacterales</taxon>
        <taxon>Acetobacteraceae</taxon>
        <taxon>Craurococcus</taxon>
    </lineage>
</organism>
<sequence length="62" mass="7116">MRRKRIEADRDAAVRSTPDHDDPGSEQSIKKFAAEMAADLATKIEEMSRRRQQDRAKTEQDA</sequence>
<proteinExistence type="predicted"/>
<comment type="caution">
    <text evidence="2">The sequence shown here is derived from an EMBL/GenBank/DDBJ whole genome shotgun (WGS) entry which is preliminary data.</text>
</comment>
<protein>
    <submittedName>
        <fullName evidence="2">Uncharacterized protein</fullName>
    </submittedName>
</protein>
<dbReference type="EMBL" id="BAAAFZ010000006">
    <property type="protein sequence ID" value="GAA0568134.1"/>
    <property type="molecule type" value="Genomic_DNA"/>
</dbReference>
<evidence type="ECO:0000256" key="1">
    <source>
        <dbReference type="SAM" id="MobiDB-lite"/>
    </source>
</evidence>
<evidence type="ECO:0000313" key="3">
    <source>
        <dbReference type="Proteomes" id="UP001501588"/>
    </source>
</evidence>
<accession>A0ABP3PII6</accession>
<feature type="region of interest" description="Disordered" evidence="1">
    <location>
        <begin position="40"/>
        <end position="62"/>
    </location>
</feature>
<keyword evidence="3" id="KW-1185">Reference proteome</keyword>